<dbReference type="SMART" id="SM00382">
    <property type="entry name" value="AAA"/>
    <property type="match status" value="1"/>
</dbReference>
<dbReference type="PRINTS" id="PR00300">
    <property type="entry name" value="CLPPROTEASEA"/>
</dbReference>
<dbReference type="InterPro" id="IPR001270">
    <property type="entry name" value="ClpA/B"/>
</dbReference>
<dbReference type="InterPro" id="IPR003593">
    <property type="entry name" value="AAA+_ATPase"/>
</dbReference>
<dbReference type="Proteomes" id="UP000315711">
    <property type="component" value="Unassembled WGS sequence"/>
</dbReference>
<feature type="domain" description="AAA+ ATPase" evidence="4">
    <location>
        <begin position="99"/>
        <end position="232"/>
    </location>
</feature>
<evidence type="ECO:0000313" key="5">
    <source>
        <dbReference type="EMBL" id="TWI56096.1"/>
    </source>
</evidence>
<dbReference type="InterPro" id="IPR047661">
    <property type="entry name" value="IstB"/>
</dbReference>
<dbReference type="EMBL" id="VLKZ01000005">
    <property type="protein sequence ID" value="TWI56096.1"/>
    <property type="molecule type" value="Genomic_DNA"/>
</dbReference>
<name>A0A562QJ80_9BACI</name>
<keyword evidence="3" id="KW-0067">ATP-binding</keyword>
<dbReference type="PANTHER" id="PTHR30050">
    <property type="entry name" value="CHROMOSOMAL REPLICATION INITIATOR PROTEIN DNAA"/>
    <property type="match status" value="1"/>
</dbReference>
<dbReference type="CDD" id="cd00009">
    <property type="entry name" value="AAA"/>
    <property type="match status" value="1"/>
</dbReference>
<dbReference type="NCBIfam" id="NF038214">
    <property type="entry name" value="IS21_help_AAA"/>
    <property type="match status" value="1"/>
</dbReference>
<keyword evidence="6" id="KW-1185">Reference proteome</keyword>
<accession>A0A562QJ80</accession>
<organism evidence="5 6">
    <name type="scientific">Halalkalibacter nanhaiisediminis</name>
    <dbReference type="NCBI Taxonomy" id="688079"/>
    <lineage>
        <taxon>Bacteria</taxon>
        <taxon>Bacillati</taxon>
        <taxon>Bacillota</taxon>
        <taxon>Bacilli</taxon>
        <taxon>Bacillales</taxon>
        <taxon>Bacillaceae</taxon>
        <taxon>Halalkalibacter</taxon>
    </lineage>
</organism>
<dbReference type="PANTHER" id="PTHR30050:SF4">
    <property type="entry name" value="ATP-BINDING PROTEIN RV3427C IN INSERTION SEQUENCE-RELATED"/>
    <property type="match status" value="1"/>
</dbReference>
<gene>
    <name evidence="5" type="ORF">IQ10_01984</name>
</gene>
<dbReference type="InterPro" id="IPR027417">
    <property type="entry name" value="P-loop_NTPase"/>
</dbReference>
<evidence type="ECO:0000256" key="1">
    <source>
        <dbReference type="ARBA" id="ARBA00008059"/>
    </source>
</evidence>
<evidence type="ECO:0000256" key="2">
    <source>
        <dbReference type="ARBA" id="ARBA00022741"/>
    </source>
</evidence>
<dbReference type="Pfam" id="PF01695">
    <property type="entry name" value="IstB_IS21"/>
    <property type="match status" value="1"/>
</dbReference>
<dbReference type="OrthoDB" id="2052561at2"/>
<dbReference type="GO" id="GO:0005524">
    <property type="term" value="F:ATP binding"/>
    <property type="evidence" value="ECO:0007669"/>
    <property type="project" value="UniProtKB-KW"/>
</dbReference>
<protein>
    <submittedName>
        <fullName evidence="5">DNA replication protein DnaC</fullName>
    </submittedName>
</protein>
<proteinExistence type="inferred from homology"/>
<evidence type="ECO:0000313" key="6">
    <source>
        <dbReference type="Proteomes" id="UP000315711"/>
    </source>
</evidence>
<comment type="caution">
    <text evidence="5">The sequence shown here is derived from an EMBL/GenBank/DDBJ whole genome shotgun (WGS) entry which is preliminary data.</text>
</comment>
<dbReference type="InterPro" id="IPR002611">
    <property type="entry name" value="IstB_ATP-bd"/>
</dbReference>
<dbReference type="RefSeq" id="WP_144450291.1">
    <property type="nucleotide sequence ID" value="NZ_VLKZ01000005.1"/>
</dbReference>
<evidence type="ECO:0000259" key="4">
    <source>
        <dbReference type="SMART" id="SM00382"/>
    </source>
</evidence>
<reference evidence="5 6" key="1">
    <citation type="journal article" date="2015" name="Stand. Genomic Sci.">
        <title>Genomic Encyclopedia of Bacterial and Archaeal Type Strains, Phase III: the genomes of soil and plant-associated and newly described type strains.</title>
        <authorList>
            <person name="Whitman W.B."/>
            <person name="Woyke T."/>
            <person name="Klenk H.P."/>
            <person name="Zhou Y."/>
            <person name="Lilburn T.G."/>
            <person name="Beck B.J."/>
            <person name="De Vos P."/>
            <person name="Vandamme P."/>
            <person name="Eisen J.A."/>
            <person name="Garrity G."/>
            <person name="Hugenholtz P."/>
            <person name="Kyrpides N.C."/>
        </authorList>
    </citation>
    <scope>NUCLEOTIDE SEQUENCE [LARGE SCALE GENOMIC DNA]</scope>
    <source>
        <strain evidence="5 6">CGMCC 1.10116</strain>
    </source>
</reference>
<keyword evidence="2" id="KW-0547">Nucleotide-binding</keyword>
<dbReference type="PIRSF" id="PIRSF003073">
    <property type="entry name" value="DNAC_TnpB_IstB"/>
    <property type="match status" value="1"/>
</dbReference>
<comment type="similarity">
    <text evidence="1">Belongs to the IS21/IS1162 putative ATP-binding protein family.</text>
</comment>
<evidence type="ECO:0000256" key="3">
    <source>
        <dbReference type="ARBA" id="ARBA00022840"/>
    </source>
</evidence>
<dbReference type="InterPro" id="IPR028350">
    <property type="entry name" value="DNAC/IstB-like"/>
</dbReference>
<dbReference type="Gene3D" id="3.40.50.300">
    <property type="entry name" value="P-loop containing nucleotide triphosphate hydrolases"/>
    <property type="match status" value="1"/>
</dbReference>
<sequence length="254" mass="29587">MSQLQEIQSILRSLRLAETADRLPELIREAEKKDLSFTQFLLDVAVYEQKRRDEKQLERRFKWATFPFHSTVDEYDVNEQKSLSSKKLNQLKDLTWIEQLYNIIFLGPPGVGKTHLSIGLGIEALNQGYKVIFTTMGDLIQALKTEEITRKSKVRMKKIREADLVIIDDLMFMAMDKQEANMFFHLINNLYNQTSIILTSNKGPKEWGELLGDQAITTAILDRILHRVEIIHLNEDSWRMKNRKTIFGEQSVSN</sequence>
<dbReference type="AlphaFoldDB" id="A0A562QJ80"/>
<dbReference type="SUPFAM" id="SSF52540">
    <property type="entry name" value="P-loop containing nucleoside triphosphate hydrolases"/>
    <property type="match status" value="1"/>
</dbReference>
<dbReference type="GO" id="GO:0006260">
    <property type="term" value="P:DNA replication"/>
    <property type="evidence" value="ECO:0007669"/>
    <property type="project" value="TreeGrafter"/>
</dbReference>